<keyword evidence="1" id="KW-0678">Repressor</keyword>
<evidence type="ECO:0000313" key="6">
    <source>
        <dbReference type="EMBL" id="OQP35664.1"/>
    </source>
</evidence>
<comment type="caution">
    <text evidence="6">The sequence shown here is derived from an EMBL/GenBank/DDBJ whole genome shotgun (WGS) entry which is preliminary data.</text>
</comment>
<evidence type="ECO:0000313" key="7">
    <source>
        <dbReference type="Proteomes" id="UP000192769"/>
    </source>
</evidence>
<dbReference type="SUPFAM" id="SSF53822">
    <property type="entry name" value="Periplasmic binding protein-like I"/>
    <property type="match status" value="1"/>
</dbReference>
<dbReference type="AlphaFoldDB" id="A0A1V9DPI0"/>
<dbReference type="RefSeq" id="WP_081136625.1">
    <property type="nucleotide sequence ID" value="NZ_MWUE01000005.1"/>
</dbReference>
<evidence type="ECO:0000259" key="5">
    <source>
        <dbReference type="PROSITE" id="PS50932"/>
    </source>
</evidence>
<dbReference type="InterPro" id="IPR046335">
    <property type="entry name" value="LacI/GalR-like_sensor"/>
</dbReference>
<dbReference type="Pfam" id="PF13377">
    <property type="entry name" value="Peripla_BP_3"/>
    <property type="match status" value="1"/>
</dbReference>
<keyword evidence="7" id="KW-1185">Reference proteome</keyword>
<protein>
    <submittedName>
        <fullName evidence="6">Cytochrome-c peroxidase</fullName>
    </submittedName>
</protein>
<dbReference type="SUPFAM" id="SSF47413">
    <property type="entry name" value="lambda repressor-like DNA-binding domains"/>
    <property type="match status" value="1"/>
</dbReference>
<evidence type="ECO:0000256" key="4">
    <source>
        <dbReference type="ARBA" id="ARBA00023163"/>
    </source>
</evidence>
<evidence type="ECO:0000256" key="1">
    <source>
        <dbReference type="ARBA" id="ARBA00022491"/>
    </source>
</evidence>
<dbReference type="OrthoDB" id="9798934at2"/>
<dbReference type="EMBL" id="MWUE01000005">
    <property type="protein sequence ID" value="OQP35664.1"/>
    <property type="molecule type" value="Genomic_DNA"/>
</dbReference>
<dbReference type="GO" id="GO:0003700">
    <property type="term" value="F:DNA-binding transcription factor activity"/>
    <property type="evidence" value="ECO:0007669"/>
    <property type="project" value="TreeGrafter"/>
</dbReference>
<keyword evidence="3" id="KW-0238">DNA-binding</keyword>
<dbReference type="Pfam" id="PF00356">
    <property type="entry name" value="LacI"/>
    <property type="match status" value="1"/>
</dbReference>
<dbReference type="GO" id="GO:0004601">
    <property type="term" value="F:peroxidase activity"/>
    <property type="evidence" value="ECO:0007669"/>
    <property type="project" value="UniProtKB-KW"/>
</dbReference>
<dbReference type="Proteomes" id="UP000192769">
    <property type="component" value="Unassembled WGS sequence"/>
</dbReference>
<feature type="domain" description="HTH lacI-type" evidence="5">
    <location>
        <begin position="1"/>
        <end position="55"/>
    </location>
</feature>
<dbReference type="InterPro" id="IPR010982">
    <property type="entry name" value="Lambda_DNA-bd_dom_sf"/>
</dbReference>
<dbReference type="GO" id="GO:0000976">
    <property type="term" value="F:transcription cis-regulatory region binding"/>
    <property type="evidence" value="ECO:0007669"/>
    <property type="project" value="TreeGrafter"/>
</dbReference>
<dbReference type="Gene3D" id="1.10.260.40">
    <property type="entry name" value="lambda repressor-like DNA-binding domains"/>
    <property type="match status" value="1"/>
</dbReference>
<accession>A0A1V9DPI0</accession>
<dbReference type="SMART" id="SM00354">
    <property type="entry name" value="HTH_LACI"/>
    <property type="match status" value="1"/>
</dbReference>
<evidence type="ECO:0000256" key="2">
    <source>
        <dbReference type="ARBA" id="ARBA00023015"/>
    </source>
</evidence>
<keyword evidence="6" id="KW-0575">Peroxidase</keyword>
<dbReference type="Gene3D" id="3.40.50.2300">
    <property type="match status" value="2"/>
</dbReference>
<keyword evidence="4" id="KW-0804">Transcription</keyword>
<dbReference type="CDD" id="cd01392">
    <property type="entry name" value="HTH_LacI"/>
    <property type="match status" value="1"/>
</dbReference>
<gene>
    <name evidence="6" type="ORF">B2J69_03955</name>
</gene>
<dbReference type="InterPro" id="IPR028082">
    <property type="entry name" value="Peripla_BP_I"/>
</dbReference>
<sequence>MSIEKVALLAGVSKATVSRVLNDHPGVKSDTRERVLAAISASEYQPNLLARQLRTAQSNMLLVLISDITNPFCSRVVQGIEAEAEAQGYHILLCNSASQLRREAAYLGLLAGKVVDGVITMDAAAALQDIAAIIGDAPWVQCAEFDPALPASSVSIDNHGAARETVRYLASKGRRRIGLVNSDLRYLYSHQREAGYEQGLAELALPWRGVAYAEAISCEAGSEALRQLLQQPTPPDAVLAVSDVLAVGVVHAALEAGLRVPEDLAVVGFDGIPFTRSLNPPLTTVEQPMYQLGARSVQLLLQRIRRPTSPVVREVLPWTRVERASS</sequence>
<keyword evidence="2" id="KW-0805">Transcription regulation</keyword>
<name>A0A1V9DPI0_9GAMM</name>
<dbReference type="CDD" id="cd06284">
    <property type="entry name" value="PBP1_LacI-like"/>
    <property type="match status" value="1"/>
</dbReference>
<evidence type="ECO:0000256" key="3">
    <source>
        <dbReference type="ARBA" id="ARBA00023125"/>
    </source>
</evidence>
<dbReference type="PROSITE" id="PS50932">
    <property type="entry name" value="HTH_LACI_2"/>
    <property type="match status" value="1"/>
</dbReference>
<organism evidence="6 7">
    <name type="scientific">Pantoea latae</name>
    <dbReference type="NCBI Taxonomy" id="1964541"/>
    <lineage>
        <taxon>Bacteria</taxon>
        <taxon>Pseudomonadati</taxon>
        <taxon>Pseudomonadota</taxon>
        <taxon>Gammaproteobacteria</taxon>
        <taxon>Enterobacterales</taxon>
        <taxon>Erwiniaceae</taxon>
        <taxon>Pantoea</taxon>
    </lineage>
</organism>
<keyword evidence="6" id="KW-0560">Oxidoreductase</keyword>
<reference evidence="6 7" key="1">
    <citation type="submission" date="2017-02" db="EMBL/GenBank/DDBJ databases">
        <title>Whole genome shotgun sequence of Pantoea agglomerans strain AS1 isolated from a cycad, Zamia floridana in Central Florida, USA.</title>
        <authorList>
            <person name="Lata P."/>
            <person name="Govindarajan S."/>
            <person name="Qi F."/>
            <person name="Li J.-L."/>
            <person name="Maurya S.K."/>
            <person name="Sahoo M.K."/>
        </authorList>
    </citation>
    <scope>NUCLEOTIDE SEQUENCE [LARGE SCALE GENOMIC DNA]</scope>
    <source>
        <strain evidence="6 7">AS1</strain>
    </source>
</reference>
<dbReference type="PANTHER" id="PTHR30146">
    <property type="entry name" value="LACI-RELATED TRANSCRIPTIONAL REPRESSOR"/>
    <property type="match status" value="1"/>
</dbReference>
<proteinExistence type="predicted"/>
<dbReference type="PANTHER" id="PTHR30146:SF148">
    <property type="entry name" value="HTH-TYPE TRANSCRIPTIONAL REPRESSOR PURR-RELATED"/>
    <property type="match status" value="1"/>
</dbReference>
<dbReference type="InterPro" id="IPR000843">
    <property type="entry name" value="HTH_LacI"/>
</dbReference>